<evidence type="ECO:0000313" key="4">
    <source>
        <dbReference type="WBParaSite" id="Minc3s00495g13287"/>
    </source>
</evidence>
<sequence>MQKHLRNLGLLDGSAGQSEELHAGHLQMMDMMLRNRERVLQQLVDLQRKLDAAEKVELYRRIRSGVTNAEELERSHVSRSLSRPARSALGNGRFSREGGGHRRQQSHSPEAGDLIKRVETDYRADSAPIKNSKSIYNRLAANAYKYQYLHKLDDRTLRKYMNSLRKQLAKLERFREVSFGPHTMAKHQPAQLQQSWFFRRRSLPSLEAAVGATNNSQSQQTNGGWRSLKSGRKSRSGKSQSPRRAGAAADEPLTKMRRTSMSRTRASQKLPPLPQTSKRSFTGNRSMPTPSKSMEQKLPPTGITKQTKKTQERPPRRSQPTTVQKAPGIKTTPIGARPPSSKGSITPVKVQKPPSMSGALPVIGAAVGAAGVAAVAATIVNDDERKEEDNRENVAPSPSISLAASQTTTTDGQPAGDSEWEGDQVEAPAEVVNEEEARPTPGPFEGETEAAGNHMEGSEGQLTARTEVKSAAKEELMEGQDEVKEENEVKMKNEEEIKREVISPVEREAVGSGMEEDEYKNISLSPGKEGMEESEEIPQEPSQACSLQQHYERVKREAEIKAEEKEEEEVFEQPVQKEEIYEDKENEGIISPKEEIVSTQSSENIIMNGGHYEHNEEVEGSERSMEIKEESLKEAEPISDEEKRLTDSRVSFAKSEDSIEGREDPSERQKSEEAVVEMEELSNQNVENEENIQESPVKVTITPSPENKNWGEEEEIKDEKEDEDEEKVVMAESPEVDRTSISQSFEAGRDENVELEGSPRAEEQLGQSESPLDSTHSVVNGINYEGQETQNEEHEAERDLEHRYELPESKTVSDYVEEPSEQYGENKNDKVFEEGHRMKRDVDGFGGGEEYSAGKEEEHFGEEEVMHTGREEEHIGREESGFGREESQHTGRDEEHFGRDEKEFEQLENTNTERESDRHIESEEEQLSGRDVYTKREEHTGSVKEEHNEEDNGDFRREELHFGSENQYTEREERMTGRDDVGIIEGEEERLRSEDGEQRREDEHTGREEHLGDNAVMTGGGEENTRLEHAEQEEIIGKEEEDDRFEKESQHTGRETVELIKGPDETEFEQLVESESVQPSNEDTSRKLSGSEKFIQLESAERGSVQEDRPETMMSLGNNSQVLPDEASIMHGTSELDTRSKGGEDEIDEANLVHSEETEYNRPESKTEVSEVRHEEVLEYEPENDDISGFEHQEVQGNGTEIQHEEVSESRQEVEPEISSRKSEDMSEAGHENFSEARHENIQENISEVRPESEQEVSDRNVEDRPGFSPEVVSEVRPEEVFGDGQIGKFDQDGSINNFGSPNLTSREGEGTEFYERNEDENQRTEHENESKTFRSEHSEKQSLNEKEEQSLQLSESPNLLASGYEDDARSNQSKPFLQQPSIEITPASDHKYVGYQGEDEPNSEHSQPMSPVGEEYQQQQPPVELRNYEQQDIHQEENRNNTSNYQEQLIDFSSSPTAQGDEIIDISHQSQHSPHQNGHLKNYEDHENEDDENTSLLTYRTENEDSPSKKSNNNYKGENGHLLMGNGENSGRLSSSSTETEGADHENNNSDSSSVVIRQGTSTSLEHGQQHFQKLETEGRIEQL</sequence>
<feature type="compositionally biased region" description="Polar residues" evidence="2">
    <location>
        <begin position="212"/>
        <end position="222"/>
    </location>
</feature>
<feature type="compositionally biased region" description="Polar residues" evidence="2">
    <location>
        <begin position="275"/>
        <end position="293"/>
    </location>
</feature>
<feature type="compositionally biased region" description="Low complexity" evidence="2">
    <location>
        <begin position="1351"/>
        <end position="1361"/>
    </location>
</feature>
<feature type="compositionally biased region" description="Basic and acidic residues" evidence="2">
    <location>
        <begin position="1023"/>
        <end position="1064"/>
    </location>
</feature>
<evidence type="ECO:0000256" key="2">
    <source>
        <dbReference type="SAM" id="MobiDB-lite"/>
    </source>
</evidence>
<feature type="compositionally biased region" description="Acidic residues" evidence="2">
    <location>
        <begin position="712"/>
        <end position="726"/>
    </location>
</feature>
<feature type="region of interest" description="Disordered" evidence="2">
    <location>
        <begin position="380"/>
        <end position="1119"/>
    </location>
</feature>
<proteinExistence type="predicted"/>
<protein>
    <submittedName>
        <fullName evidence="4">Uncharacterized protein</fullName>
    </submittedName>
</protein>
<feature type="compositionally biased region" description="Polar residues" evidence="2">
    <location>
        <begin position="765"/>
        <end position="780"/>
    </location>
</feature>
<feature type="compositionally biased region" description="Polar residues" evidence="2">
    <location>
        <begin position="1468"/>
        <end position="1477"/>
    </location>
</feature>
<feature type="compositionally biased region" description="Basic and acidic residues" evidence="2">
    <location>
        <begin position="824"/>
        <end position="843"/>
    </location>
</feature>
<feature type="compositionally biased region" description="Basic and acidic residues" evidence="2">
    <location>
        <begin position="989"/>
        <end position="1012"/>
    </location>
</feature>
<dbReference type="WBParaSite" id="Minc3s00495g13287">
    <property type="protein sequence ID" value="Minc3s00495g13287"/>
    <property type="gene ID" value="Minc3s00495g13287"/>
</dbReference>
<feature type="compositionally biased region" description="Basic and acidic residues" evidence="2">
    <location>
        <begin position="611"/>
        <end position="647"/>
    </location>
</feature>
<feature type="compositionally biased region" description="Basic and acidic residues" evidence="2">
    <location>
        <begin position="852"/>
        <end position="921"/>
    </location>
</feature>
<accession>A0A914LGZ3</accession>
<feature type="compositionally biased region" description="Basic and acidic residues" evidence="2">
    <location>
        <begin position="1134"/>
        <end position="1144"/>
    </location>
</feature>
<feature type="compositionally biased region" description="Basic and acidic residues" evidence="2">
    <location>
        <begin position="953"/>
        <end position="981"/>
    </location>
</feature>
<feature type="compositionally biased region" description="Low complexity" evidence="2">
    <location>
        <begin position="78"/>
        <end position="89"/>
    </location>
</feature>
<feature type="compositionally biased region" description="Basic and acidic residues" evidence="2">
    <location>
        <begin position="1574"/>
        <end position="1585"/>
    </location>
</feature>
<feature type="compositionally biased region" description="Polar residues" evidence="2">
    <location>
        <begin position="1371"/>
        <end position="1383"/>
    </location>
</feature>
<feature type="compositionally biased region" description="Polar residues" evidence="2">
    <location>
        <begin position="396"/>
        <end position="412"/>
    </location>
</feature>
<feature type="compositionally biased region" description="Basic and acidic residues" evidence="2">
    <location>
        <begin position="1307"/>
        <end position="1350"/>
    </location>
</feature>
<feature type="compositionally biased region" description="Basic and acidic residues" evidence="2">
    <location>
        <begin position="747"/>
        <end position="763"/>
    </location>
</feature>
<feature type="compositionally biased region" description="Basic and acidic residues" evidence="2">
    <location>
        <begin position="932"/>
        <end position="947"/>
    </location>
</feature>
<feature type="compositionally biased region" description="Polar residues" evidence="2">
    <location>
        <begin position="1550"/>
        <end position="1573"/>
    </location>
</feature>
<feature type="compositionally biased region" description="Basic and acidic residues" evidence="2">
    <location>
        <begin position="466"/>
        <end position="476"/>
    </location>
</feature>
<feature type="compositionally biased region" description="Basic and acidic residues" evidence="2">
    <location>
        <begin position="1427"/>
        <end position="1440"/>
    </location>
</feature>
<feature type="region of interest" description="Disordered" evidence="2">
    <location>
        <begin position="70"/>
        <end position="114"/>
    </location>
</feature>
<dbReference type="Proteomes" id="UP000887563">
    <property type="component" value="Unplaced"/>
</dbReference>
<feature type="compositionally biased region" description="Basic and acidic residues" evidence="2">
    <location>
        <begin position="791"/>
        <end position="808"/>
    </location>
</feature>
<reference evidence="4" key="1">
    <citation type="submission" date="2022-11" db="UniProtKB">
        <authorList>
            <consortium name="WormBaseParasite"/>
        </authorList>
    </citation>
    <scope>IDENTIFICATION</scope>
</reference>
<feature type="compositionally biased region" description="Polar residues" evidence="2">
    <location>
        <begin position="1528"/>
        <end position="1541"/>
    </location>
</feature>
<feature type="compositionally biased region" description="Polar residues" evidence="2">
    <location>
        <begin position="1294"/>
        <end position="1306"/>
    </location>
</feature>
<keyword evidence="1" id="KW-0175">Coiled coil</keyword>
<feature type="compositionally biased region" description="Polar residues" evidence="2">
    <location>
        <begin position="1073"/>
        <end position="1082"/>
    </location>
</feature>
<feature type="compositionally biased region" description="Basic and acidic residues" evidence="2">
    <location>
        <begin position="1099"/>
        <end position="1111"/>
    </location>
</feature>
<feature type="region of interest" description="Disordered" evidence="2">
    <location>
        <begin position="1134"/>
        <end position="1585"/>
    </location>
</feature>
<keyword evidence="3" id="KW-1185">Reference proteome</keyword>
<feature type="compositionally biased region" description="Basic and acidic residues" evidence="2">
    <location>
        <begin position="486"/>
        <end position="509"/>
    </location>
</feature>
<feature type="compositionally biased region" description="Acidic residues" evidence="2">
    <location>
        <begin position="1178"/>
        <end position="1188"/>
    </location>
</feature>
<evidence type="ECO:0000313" key="3">
    <source>
        <dbReference type="Proteomes" id="UP000887563"/>
    </source>
</evidence>
<feature type="region of interest" description="Disordered" evidence="2">
    <location>
        <begin position="211"/>
        <end position="359"/>
    </location>
</feature>
<feature type="compositionally biased region" description="Basic and acidic residues" evidence="2">
    <location>
        <begin position="1154"/>
        <end position="1177"/>
    </location>
</feature>
<feature type="compositionally biased region" description="Basic and acidic residues" evidence="2">
    <location>
        <begin position="654"/>
        <end position="673"/>
    </location>
</feature>
<name>A0A914LGZ3_MELIC</name>
<feature type="compositionally biased region" description="Basic and acidic residues" evidence="2">
    <location>
        <begin position="1202"/>
        <end position="1266"/>
    </location>
</feature>
<feature type="compositionally biased region" description="Basic and acidic residues" evidence="2">
    <location>
        <begin position="382"/>
        <end position="392"/>
    </location>
</feature>
<feature type="compositionally biased region" description="Basic and acidic residues" evidence="2">
    <location>
        <begin position="550"/>
        <end position="564"/>
    </location>
</feature>
<feature type="compositionally biased region" description="Polar residues" evidence="2">
    <location>
        <begin position="1441"/>
        <end position="1459"/>
    </location>
</feature>
<feature type="coiled-coil region" evidence="1">
    <location>
        <begin position="29"/>
        <end position="56"/>
    </location>
</feature>
<organism evidence="3 4">
    <name type="scientific">Meloidogyne incognita</name>
    <name type="common">Southern root-knot nematode worm</name>
    <name type="synonym">Oxyuris incognita</name>
    <dbReference type="NCBI Taxonomy" id="6306"/>
    <lineage>
        <taxon>Eukaryota</taxon>
        <taxon>Metazoa</taxon>
        <taxon>Ecdysozoa</taxon>
        <taxon>Nematoda</taxon>
        <taxon>Chromadorea</taxon>
        <taxon>Rhabditida</taxon>
        <taxon>Tylenchina</taxon>
        <taxon>Tylenchomorpha</taxon>
        <taxon>Tylenchoidea</taxon>
        <taxon>Meloidogynidae</taxon>
        <taxon>Meloidogyninae</taxon>
        <taxon>Meloidogyne</taxon>
        <taxon>Meloidogyne incognita group</taxon>
    </lineage>
</organism>
<evidence type="ECO:0000256" key="1">
    <source>
        <dbReference type="SAM" id="Coils"/>
    </source>
</evidence>